<name>C0PB91_MAIZE</name>
<evidence type="ECO:0000313" key="1">
    <source>
        <dbReference type="EMBL" id="ACN31436.1"/>
    </source>
</evidence>
<organism evidence="1">
    <name type="scientific">Zea mays</name>
    <name type="common">Maize</name>
    <dbReference type="NCBI Taxonomy" id="4577"/>
    <lineage>
        <taxon>Eukaryota</taxon>
        <taxon>Viridiplantae</taxon>
        <taxon>Streptophyta</taxon>
        <taxon>Embryophyta</taxon>
        <taxon>Tracheophyta</taxon>
        <taxon>Spermatophyta</taxon>
        <taxon>Magnoliopsida</taxon>
        <taxon>Liliopsida</taxon>
        <taxon>Poales</taxon>
        <taxon>Poaceae</taxon>
        <taxon>PACMAD clade</taxon>
        <taxon>Panicoideae</taxon>
        <taxon>Andropogonodae</taxon>
        <taxon>Andropogoneae</taxon>
        <taxon>Tripsacinae</taxon>
        <taxon>Zea</taxon>
    </lineage>
</organism>
<reference evidence="1" key="2">
    <citation type="submission" date="2012-06" db="EMBL/GenBank/DDBJ databases">
        <authorList>
            <person name="Yu Y."/>
            <person name="Currie J."/>
            <person name="Lomeli R."/>
            <person name="Angelova A."/>
            <person name="Collura K."/>
            <person name="Wissotski M."/>
            <person name="Campos D."/>
            <person name="Kudrna D."/>
            <person name="Golser W."/>
            <person name="Ashely E."/>
            <person name="Descour A."/>
            <person name="Fernandes J."/>
            <person name="Soderlund C."/>
            <person name="Walbot V."/>
        </authorList>
    </citation>
    <scope>NUCLEOTIDE SEQUENCE</scope>
    <source>
        <strain evidence="1">B73</strain>
    </source>
</reference>
<proteinExistence type="evidence at transcript level"/>
<reference evidence="1" key="1">
    <citation type="journal article" date="2009" name="PLoS Genet.">
        <title>Sequencing, mapping, and analysis of 27,455 maize full-length cDNAs.</title>
        <authorList>
            <person name="Soderlund C."/>
            <person name="Descour A."/>
            <person name="Kudrna D."/>
            <person name="Bomhoff M."/>
            <person name="Boyd L."/>
            <person name="Currie J."/>
            <person name="Angelova A."/>
            <person name="Collura K."/>
            <person name="Wissotski M."/>
            <person name="Ashley E."/>
            <person name="Morrow D."/>
            <person name="Fernandes J."/>
            <person name="Walbot V."/>
            <person name="Yu Y."/>
        </authorList>
    </citation>
    <scope>NUCLEOTIDE SEQUENCE</scope>
    <source>
        <strain evidence="1">B73</strain>
    </source>
</reference>
<protein>
    <submittedName>
        <fullName evidence="1">Uncharacterized protein</fullName>
    </submittedName>
</protein>
<dbReference type="AlphaFoldDB" id="C0PB91"/>
<dbReference type="EMBL" id="BT065560">
    <property type="protein sequence ID" value="ACN31436.1"/>
    <property type="molecule type" value="mRNA"/>
</dbReference>
<accession>C0PB91</accession>
<sequence length="66" mass="7762">MGYGRVVRHQTRHRQVQISRDIHIFYYNGPTPKIQKHMDALLCQHGVLNSLSYLPGIAQVLINEWY</sequence>